<feature type="compositionally biased region" description="Low complexity" evidence="10">
    <location>
        <begin position="164"/>
        <end position="174"/>
    </location>
</feature>
<feature type="compositionally biased region" description="Pro residues" evidence="10">
    <location>
        <begin position="153"/>
        <end position="163"/>
    </location>
</feature>
<reference evidence="13" key="1">
    <citation type="journal article" date="2021" name="Mol. Plant Pathol.">
        <title>A 20-kb lineage-specific genomic region tames virulence in pathogenic amphidiploid Verticillium longisporum.</title>
        <authorList>
            <person name="Harting R."/>
            <person name="Starke J."/>
            <person name="Kusch H."/>
            <person name="Poggeler S."/>
            <person name="Maurus I."/>
            <person name="Schluter R."/>
            <person name="Landesfeind M."/>
            <person name="Bulla I."/>
            <person name="Nowrousian M."/>
            <person name="de Jonge R."/>
            <person name="Stahlhut G."/>
            <person name="Hoff K.J."/>
            <person name="Asshauer K.P."/>
            <person name="Thurmer A."/>
            <person name="Stanke M."/>
            <person name="Daniel R."/>
            <person name="Morgenstern B."/>
            <person name="Thomma B.P.H.J."/>
            <person name="Kronstad J.W."/>
            <person name="Braus-Stromeyer S.A."/>
            <person name="Braus G.H."/>
        </authorList>
    </citation>
    <scope>NUCLEOTIDE SEQUENCE</scope>
    <source>
        <strain evidence="13">Vl32</strain>
    </source>
</reference>
<comment type="subcellular location">
    <subcellularLocation>
        <location evidence="2">Mitochondrion matrix</location>
    </subcellularLocation>
</comment>
<gene>
    <name evidence="13" type="ORF">HYQ45_004269</name>
</gene>
<dbReference type="GO" id="GO:0031405">
    <property type="term" value="F:lipoic acid binding"/>
    <property type="evidence" value="ECO:0007669"/>
    <property type="project" value="TreeGrafter"/>
</dbReference>
<dbReference type="Pfam" id="PF00198">
    <property type="entry name" value="2-oxoacid_dh"/>
    <property type="match status" value="1"/>
</dbReference>
<feature type="compositionally biased region" description="Low complexity" evidence="10">
    <location>
        <begin position="30"/>
        <end position="47"/>
    </location>
</feature>
<comment type="cofactor">
    <cofactor evidence="1 9">
        <name>(R)-lipoate</name>
        <dbReference type="ChEBI" id="CHEBI:83088"/>
    </cofactor>
</comment>
<evidence type="ECO:0000256" key="8">
    <source>
        <dbReference type="ARBA" id="ARBA00023315"/>
    </source>
</evidence>
<evidence type="ECO:0000256" key="3">
    <source>
        <dbReference type="ARBA" id="ARBA00007317"/>
    </source>
</evidence>
<dbReference type="PANTHER" id="PTHR43178">
    <property type="entry name" value="DIHYDROLIPOAMIDE ACETYLTRANSFERASE COMPONENT OF PYRUVATE DEHYDROGENASE COMPLEX"/>
    <property type="match status" value="1"/>
</dbReference>
<dbReference type="PANTHER" id="PTHR43178:SF5">
    <property type="entry name" value="LIPOAMIDE ACYLTRANSFERASE COMPONENT OF BRANCHED-CHAIN ALPHA-KETO ACID DEHYDROGENASE COMPLEX, MITOCHONDRIAL"/>
    <property type="match status" value="1"/>
</dbReference>
<feature type="domain" description="Peripheral subunit-binding (PSBD)" evidence="12">
    <location>
        <begin position="185"/>
        <end position="222"/>
    </location>
</feature>
<accession>A0A8I2ZVD7</accession>
<feature type="domain" description="Lipoyl-binding" evidence="11">
    <location>
        <begin position="53"/>
        <end position="128"/>
    </location>
</feature>
<dbReference type="GO" id="GO:0016407">
    <property type="term" value="F:acetyltransferase activity"/>
    <property type="evidence" value="ECO:0007669"/>
    <property type="project" value="TreeGrafter"/>
</dbReference>
<keyword evidence="6" id="KW-0809">Transit peptide</keyword>
<evidence type="ECO:0000313" key="13">
    <source>
        <dbReference type="EMBL" id="KAG7138674.1"/>
    </source>
</evidence>
<dbReference type="FunFam" id="2.40.50.100:FF:000013">
    <property type="entry name" value="Dihydrolipoamide acetyltransferase component of pyruvate dehydrogenase complex"/>
    <property type="match status" value="1"/>
</dbReference>
<dbReference type="GO" id="GO:0045333">
    <property type="term" value="P:cellular respiration"/>
    <property type="evidence" value="ECO:0007669"/>
    <property type="project" value="UniProtKB-ARBA"/>
</dbReference>
<dbReference type="Proteomes" id="UP000689129">
    <property type="component" value="Unassembled WGS sequence"/>
</dbReference>
<evidence type="ECO:0000256" key="9">
    <source>
        <dbReference type="RuleBase" id="RU003423"/>
    </source>
</evidence>
<comment type="similarity">
    <text evidence="3 9">Belongs to the 2-oxoacid dehydrogenase family.</text>
</comment>
<evidence type="ECO:0000256" key="5">
    <source>
        <dbReference type="ARBA" id="ARBA00022823"/>
    </source>
</evidence>
<protein>
    <recommendedName>
        <fullName evidence="9">Dihydrolipoamide acetyltransferase component of pyruvate dehydrogenase complex</fullName>
        <ecNumber evidence="9">2.3.1.-</ecNumber>
    </recommendedName>
</protein>
<evidence type="ECO:0000313" key="14">
    <source>
        <dbReference type="Proteomes" id="UP000689129"/>
    </source>
</evidence>
<feature type="region of interest" description="Disordered" evidence="10">
    <location>
        <begin position="148"/>
        <end position="181"/>
    </location>
</feature>
<dbReference type="InterPro" id="IPR050743">
    <property type="entry name" value="2-oxoacid_DH_E2_comp"/>
</dbReference>
<dbReference type="CDD" id="cd06849">
    <property type="entry name" value="lipoyl_domain"/>
    <property type="match status" value="1"/>
</dbReference>
<dbReference type="FunFam" id="3.30.559.10:FF:000007">
    <property type="entry name" value="Dihydrolipoamide acetyltransferase component of pyruvate dehydrogenase complex"/>
    <property type="match status" value="1"/>
</dbReference>
<evidence type="ECO:0000256" key="1">
    <source>
        <dbReference type="ARBA" id="ARBA00001938"/>
    </source>
</evidence>
<evidence type="ECO:0000256" key="6">
    <source>
        <dbReference type="ARBA" id="ARBA00022946"/>
    </source>
</evidence>
<dbReference type="Pfam" id="PF00364">
    <property type="entry name" value="Biotin_lipoyl"/>
    <property type="match status" value="1"/>
</dbReference>
<keyword evidence="7" id="KW-0496">Mitochondrion</keyword>
<dbReference type="EMBL" id="JAEMWZ010000070">
    <property type="protein sequence ID" value="KAG7138674.1"/>
    <property type="molecule type" value="Genomic_DNA"/>
</dbReference>
<comment type="caution">
    <text evidence="13">The sequence shown here is derived from an EMBL/GenBank/DDBJ whole genome shotgun (WGS) entry which is preliminary data.</text>
</comment>
<name>A0A8I2ZVD7_VERLO</name>
<feature type="compositionally biased region" description="Pro residues" evidence="10">
    <location>
        <begin position="234"/>
        <end position="250"/>
    </location>
</feature>
<proteinExistence type="inferred from homology"/>
<dbReference type="GO" id="GO:0005759">
    <property type="term" value="C:mitochondrial matrix"/>
    <property type="evidence" value="ECO:0007669"/>
    <property type="project" value="UniProtKB-SubCell"/>
</dbReference>
<evidence type="ECO:0000259" key="11">
    <source>
        <dbReference type="PROSITE" id="PS50968"/>
    </source>
</evidence>
<evidence type="ECO:0000259" key="12">
    <source>
        <dbReference type="PROSITE" id="PS51826"/>
    </source>
</evidence>
<evidence type="ECO:0000256" key="2">
    <source>
        <dbReference type="ARBA" id="ARBA00004305"/>
    </source>
</evidence>
<organism evidence="13 14">
    <name type="scientific">Verticillium longisporum</name>
    <name type="common">Verticillium dahliae var. longisporum</name>
    <dbReference type="NCBI Taxonomy" id="100787"/>
    <lineage>
        <taxon>Eukaryota</taxon>
        <taxon>Fungi</taxon>
        <taxon>Dikarya</taxon>
        <taxon>Ascomycota</taxon>
        <taxon>Pezizomycotina</taxon>
        <taxon>Sordariomycetes</taxon>
        <taxon>Hypocreomycetidae</taxon>
        <taxon>Glomerellales</taxon>
        <taxon>Plectosphaerellaceae</taxon>
        <taxon>Verticillium</taxon>
    </lineage>
</organism>
<evidence type="ECO:0000256" key="7">
    <source>
        <dbReference type="ARBA" id="ARBA00023128"/>
    </source>
</evidence>
<dbReference type="InterPro" id="IPR001078">
    <property type="entry name" value="2-oxoacid_DH_actylTfrase"/>
</dbReference>
<dbReference type="PROSITE" id="PS50968">
    <property type="entry name" value="BIOTINYL_LIPOYL"/>
    <property type="match status" value="1"/>
</dbReference>
<dbReference type="PROSITE" id="PS00189">
    <property type="entry name" value="LIPOYL"/>
    <property type="match status" value="1"/>
</dbReference>
<dbReference type="OrthoDB" id="15567at2759"/>
<dbReference type="InterPro" id="IPR000089">
    <property type="entry name" value="Biotin_lipoyl"/>
</dbReference>
<sequence length="496" mass="53463">MFLSKSMRTRWSASKSVARLAVASRAGLYPSSSNTSSSPSTRPFHSSRPLRLVKPVLLADIGEGIVECEVIQWFVEPGARVEEFSPLCEVQSDKASVEITSRFSGVVKKLYYEAGDMAKVGKAFVDIDIQGGAKQEDLDTLIAPEAVEERPTPSVPQPEPASAPAPAAAAAAPETPKPKGKCAALATPAVRHLSKELRIDIAEIDGTGRDGRVLKEDIYKFVKTREAAPAAAAAPPPPPPATPRSAPPAPLVETRVPLTNTQHQMFKSMTRSLAIPHFLYADEVDFTSLVELRTRLNRVLSTQPQHQDTSVAKLSYLPFIIKAVSLTLHQYPVLNARVDHPADPAQKPALVMRPQHNIGIAMDTPSGLLVPVIKDVANRTLLSIAAELARLQSLALAGRLPPADMTGGTITVSNIGNIGGTYLSPVIVEREVAILGIGRMRPVPAFDDAGHIVKKHVSNFSWCADHRVVDGATMARAAEVVRRLVEEPDVMVMHLR</sequence>
<keyword evidence="4 9" id="KW-0808">Transferase</keyword>
<feature type="region of interest" description="Disordered" evidence="10">
    <location>
        <begin position="229"/>
        <end position="251"/>
    </location>
</feature>
<keyword evidence="5 9" id="KW-0450">Lipoyl</keyword>
<dbReference type="InterPro" id="IPR003016">
    <property type="entry name" value="2-oxoA_DH_lipoyl-BS"/>
</dbReference>
<dbReference type="Pfam" id="PF02817">
    <property type="entry name" value="E3_binding"/>
    <property type="match status" value="1"/>
</dbReference>
<keyword evidence="8 9" id="KW-0012">Acyltransferase</keyword>
<dbReference type="InterPro" id="IPR004167">
    <property type="entry name" value="PSBD"/>
</dbReference>
<dbReference type="EC" id="2.3.1.-" evidence="9"/>
<dbReference type="PROSITE" id="PS51826">
    <property type="entry name" value="PSBD"/>
    <property type="match status" value="1"/>
</dbReference>
<feature type="region of interest" description="Disordered" evidence="10">
    <location>
        <begin position="28"/>
        <end position="47"/>
    </location>
</feature>
<evidence type="ECO:0000256" key="10">
    <source>
        <dbReference type="SAM" id="MobiDB-lite"/>
    </source>
</evidence>
<evidence type="ECO:0000256" key="4">
    <source>
        <dbReference type="ARBA" id="ARBA00022679"/>
    </source>
</evidence>
<dbReference type="AlphaFoldDB" id="A0A8I2ZVD7"/>